<accession>A0A8H5KSK9</accession>
<keyword evidence="3" id="KW-1185">Reference proteome</keyword>
<protein>
    <submittedName>
        <fullName evidence="2">Uncharacterized protein</fullName>
    </submittedName>
</protein>
<feature type="compositionally biased region" description="Polar residues" evidence="1">
    <location>
        <begin position="377"/>
        <end position="404"/>
    </location>
</feature>
<evidence type="ECO:0000256" key="1">
    <source>
        <dbReference type="SAM" id="MobiDB-lite"/>
    </source>
</evidence>
<dbReference type="EMBL" id="JAAOAV010000388">
    <property type="protein sequence ID" value="KAF5578713.1"/>
    <property type="molecule type" value="Genomic_DNA"/>
</dbReference>
<dbReference type="AlphaFoldDB" id="A0A8H5KSK9"/>
<dbReference type="RefSeq" id="XP_036530802.1">
    <property type="nucleotide sequence ID" value="XM_036678654.1"/>
</dbReference>
<dbReference type="GeneID" id="59313372"/>
<dbReference type="Proteomes" id="UP000547976">
    <property type="component" value="Unassembled WGS sequence"/>
</dbReference>
<proteinExistence type="predicted"/>
<organism evidence="2 3">
    <name type="scientific">Gibberella subglutinans</name>
    <name type="common">Fusarium subglutinans</name>
    <dbReference type="NCBI Taxonomy" id="42677"/>
    <lineage>
        <taxon>Eukaryota</taxon>
        <taxon>Fungi</taxon>
        <taxon>Dikarya</taxon>
        <taxon>Ascomycota</taxon>
        <taxon>Pezizomycotina</taxon>
        <taxon>Sordariomycetes</taxon>
        <taxon>Hypocreomycetidae</taxon>
        <taxon>Hypocreales</taxon>
        <taxon>Nectriaceae</taxon>
        <taxon>Fusarium</taxon>
        <taxon>Fusarium fujikuroi species complex</taxon>
    </lineage>
</organism>
<dbReference type="OrthoDB" id="5097133at2759"/>
<feature type="region of interest" description="Disordered" evidence="1">
    <location>
        <begin position="1"/>
        <end position="26"/>
    </location>
</feature>
<sequence>MTPRPRLGSAVATNVPPLSEGGVDMSDPNSISQFMLECNEQIRHHVQSAVEYETKLKRYELELQSLNSGGGAIGGQGVKVRLVIGKLTHDLLKTHTQLIHGFNSLTRMAGQVKAKDKSDDYHFDSESEADDILFTGVCRSERARQLLRLIDHLEQADSSGHAEVISKLKEKKVQIAWILGLSMETPETNKEERWLKSWDGREGNVIAWITNNIANWSETMGEGEKKRLTDEGNYLMEECSKDALKLAKERKMAHLEDATETVDAASGQTTEVNDLSQANKVSKRRTIKTEPSQPVAQTGRPEHIAGTHANSKRKNKPTTSLNQQDHELPPTTEVSKTNEPWHVRQKRLDPVGYRRLERAWNSFRDYLKRQNMLMSSLNQQDDQHSPPSNLTHQAGEQITQQHVHSNPALDDDRWKPPTHFGDWYHQRHAIRRRDERIVRQRGYGIKWSGEKAHLFPLDKVVRRADEEKAKTMGKKVRWELDGAKFE</sequence>
<reference evidence="2 3" key="1">
    <citation type="submission" date="2020-05" db="EMBL/GenBank/DDBJ databases">
        <title>Identification and distribution of gene clusters putatively required for synthesis of sphingolipid metabolism inhibitors in phylogenetically diverse species of the filamentous fungus Fusarium.</title>
        <authorList>
            <person name="Kim H.-S."/>
            <person name="Busman M."/>
            <person name="Brown D.W."/>
            <person name="Divon H."/>
            <person name="Uhlig S."/>
            <person name="Proctor R.H."/>
        </authorList>
    </citation>
    <scope>NUCLEOTIDE SEQUENCE [LARGE SCALE GENOMIC DNA]</scope>
    <source>
        <strain evidence="2 3">NRRL 66333</strain>
    </source>
</reference>
<feature type="region of interest" description="Disordered" evidence="1">
    <location>
        <begin position="258"/>
        <end position="343"/>
    </location>
</feature>
<comment type="caution">
    <text evidence="2">The sequence shown here is derived from an EMBL/GenBank/DDBJ whole genome shotgun (WGS) entry which is preliminary data.</text>
</comment>
<feature type="compositionally biased region" description="Polar residues" evidence="1">
    <location>
        <begin position="266"/>
        <end position="280"/>
    </location>
</feature>
<name>A0A8H5KSK9_GIBSU</name>
<evidence type="ECO:0000313" key="2">
    <source>
        <dbReference type="EMBL" id="KAF5578713.1"/>
    </source>
</evidence>
<gene>
    <name evidence="2" type="ORF">FSUBG_13731</name>
</gene>
<feature type="region of interest" description="Disordered" evidence="1">
    <location>
        <begin position="377"/>
        <end position="412"/>
    </location>
</feature>
<evidence type="ECO:0000313" key="3">
    <source>
        <dbReference type="Proteomes" id="UP000547976"/>
    </source>
</evidence>